<organism evidence="1 2">
    <name type="scientific">Cesiribacter andamanensis AMV16</name>
    <dbReference type="NCBI Taxonomy" id="1279009"/>
    <lineage>
        <taxon>Bacteria</taxon>
        <taxon>Pseudomonadati</taxon>
        <taxon>Bacteroidota</taxon>
        <taxon>Cytophagia</taxon>
        <taxon>Cytophagales</taxon>
        <taxon>Cesiribacteraceae</taxon>
        <taxon>Cesiribacter</taxon>
    </lineage>
</organism>
<protein>
    <submittedName>
        <fullName evidence="1">Uncharacterized protein</fullName>
    </submittedName>
</protein>
<reference evidence="1 2" key="1">
    <citation type="journal article" date="2013" name="Genome Announc.">
        <title>Draft Genome Sequence of Cesiribacter andamanensis Strain AMV16T, Isolated from a Soil Sample from a Mud Volcano in the Andaman Islands, India.</title>
        <authorList>
            <person name="Shivaji S."/>
            <person name="Ara S."/>
            <person name="Begum Z."/>
            <person name="Srinivas T.N."/>
            <person name="Singh A."/>
            <person name="Kumar Pinnaka A."/>
        </authorList>
    </citation>
    <scope>NUCLEOTIDE SEQUENCE [LARGE SCALE GENOMIC DNA]</scope>
    <source>
        <strain evidence="1 2">AMV16</strain>
    </source>
</reference>
<accession>M7N093</accession>
<comment type="caution">
    <text evidence="1">The sequence shown here is derived from an EMBL/GenBank/DDBJ whole genome shotgun (WGS) entry which is preliminary data.</text>
</comment>
<keyword evidence="2" id="KW-1185">Reference proteome</keyword>
<evidence type="ECO:0000313" key="1">
    <source>
        <dbReference type="EMBL" id="EMR00717.1"/>
    </source>
</evidence>
<sequence length="104" mass="10942">MHNALPLVAQPIELNAPLLAVFSEFIHLRAGQGVPDGQVLVFGGHVMVGGGHDLLPAKKGQAAGLQLIKGLGAGHLMDQVLINVKHIKPARNRADHMGVPDLVK</sequence>
<dbReference type="Proteomes" id="UP000011910">
    <property type="component" value="Unassembled WGS sequence"/>
</dbReference>
<evidence type="ECO:0000313" key="2">
    <source>
        <dbReference type="Proteomes" id="UP000011910"/>
    </source>
</evidence>
<proteinExistence type="predicted"/>
<dbReference type="EMBL" id="AODQ01000201">
    <property type="protein sequence ID" value="EMR00717.1"/>
    <property type="molecule type" value="Genomic_DNA"/>
</dbReference>
<gene>
    <name evidence="1" type="ORF">ADICEAN_04158</name>
</gene>
<dbReference type="AlphaFoldDB" id="M7N093"/>
<name>M7N093_9BACT</name>
<dbReference type="AntiFam" id="ANF00100">
    <property type="entry name" value="Shadow ORF (opposite leuC)"/>
</dbReference>